<name>F4R6J5_MELLP</name>
<evidence type="ECO:0000313" key="2">
    <source>
        <dbReference type="EMBL" id="EGG12454.1"/>
    </source>
</evidence>
<feature type="coiled-coil region" evidence="1">
    <location>
        <begin position="1"/>
        <end position="35"/>
    </location>
</feature>
<protein>
    <submittedName>
        <fullName evidence="2">Uncharacterized protein</fullName>
    </submittedName>
</protein>
<dbReference type="GeneID" id="18921428"/>
<reference evidence="3" key="1">
    <citation type="journal article" date="2011" name="Proc. Natl. Acad. Sci. U.S.A.">
        <title>Obligate biotrophy features unraveled by the genomic analysis of rust fungi.</title>
        <authorList>
            <person name="Duplessis S."/>
            <person name="Cuomo C.A."/>
            <person name="Lin Y.-C."/>
            <person name="Aerts A."/>
            <person name="Tisserant E."/>
            <person name="Veneault-Fourrey C."/>
            <person name="Joly D.L."/>
            <person name="Hacquard S."/>
            <person name="Amselem J."/>
            <person name="Cantarel B.L."/>
            <person name="Chiu R."/>
            <person name="Coutinho P.M."/>
            <person name="Feau N."/>
            <person name="Field M."/>
            <person name="Frey P."/>
            <person name="Gelhaye E."/>
            <person name="Goldberg J."/>
            <person name="Grabherr M.G."/>
            <person name="Kodira C.D."/>
            <person name="Kohler A."/>
            <person name="Kuees U."/>
            <person name="Lindquist E.A."/>
            <person name="Lucas S.M."/>
            <person name="Mago R."/>
            <person name="Mauceli E."/>
            <person name="Morin E."/>
            <person name="Murat C."/>
            <person name="Pangilinan J.L."/>
            <person name="Park R."/>
            <person name="Pearson M."/>
            <person name="Quesneville H."/>
            <person name="Rouhier N."/>
            <person name="Sakthikumar S."/>
            <person name="Salamov A.A."/>
            <person name="Schmutz J."/>
            <person name="Selles B."/>
            <person name="Shapiro H."/>
            <person name="Tanguay P."/>
            <person name="Tuskan G.A."/>
            <person name="Henrissat B."/>
            <person name="Van de Peer Y."/>
            <person name="Rouze P."/>
            <person name="Ellis J.G."/>
            <person name="Dodds P.N."/>
            <person name="Schein J.E."/>
            <person name="Zhong S."/>
            <person name="Hamelin R.C."/>
            <person name="Grigoriev I.V."/>
            <person name="Szabo L.J."/>
            <person name="Martin F."/>
        </authorList>
    </citation>
    <scope>NUCLEOTIDE SEQUENCE [LARGE SCALE GENOMIC DNA]</scope>
    <source>
        <strain evidence="3">98AG31 / pathotype 3-4-7</strain>
    </source>
</reference>
<dbReference type="KEGG" id="mlr:MELLADRAFT_101656"/>
<sequence length="154" mass="17605">MKRERSESESHATEVESLKAKIAGINALLRDAEDRIALQMEDLVKKIEYQTSQVDLLRNCMEYHTREIAVTKARVEDTEIQVTDLENVCELNYQRSRALEISIQKVADASPANPQVEVQYEIENFTDERYHYYSVACEAARNGQVPVLDPQLGS</sequence>
<keyword evidence="3" id="KW-1185">Reference proteome</keyword>
<dbReference type="Proteomes" id="UP000001072">
    <property type="component" value="Unassembled WGS sequence"/>
</dbReference>
<evidence type="ECO:0000256" key="1">
    <source>
        <dbReference type="SAM" id="Coils"/>
    </source>
</evidence>
<proteinExistence type="predicted"/>
<dbReference type="EMBL" id="GL883091">
    <property type="protein sequence ID" value="EGG12454.1"/>
    <property type="molecule type" value="Genomic_DNA"/>
</dbReference>
<dbReference type="OrthoDB" id="2512802at2759"/>
<dbReference type="InParanoid" id="F4R6J5"/>
<gene>
    <name evidence="2" type="ORF">MELLADRAFT_101656</name>
</gene>
<dbReference type="VEuPathDB" id="FungiDB:MELLADRAFT_101656"/>
<organism evidence="3">
    <name type="scientific">Melampsora larici-populina (strain 98AG31 / pathotype 3-4-7)</name>
    <name type="common">Poplar leaf rust fungus</name>
    <dbReference type="NCBI Taxonomy" id="747676"/>
    <lineage>
        <taxon>Eukaryota</taxon>
        <taxon>Fungi</taxon>
        <taxon>Dikarya</taxon>
        <taxon>Basidiomycota</taxon>
        <taxon>Pucciniomycotina</taxon>
        <taxon>Pucciniomycetes</taxon>
        <taxon>Pucciniales</taxon>
        <taxon>Melampsoraceae</taxon>
        <taxon>Melampsora</taxon>
    </lineage>
</organism>
<dbReference type="RefSeq" id="XP_007404829.1">
    <property type="nucleotide sequence ID" value="XM_007404767.1"/>
</dbReference>
<dbReference type="HOGENOM" id="CLU_1704608_0_0_1"/>
<dbReference type="AlphaFoldDB" id="F4R6J5"/>
<keyword evidence="1" id="KW-0175">Coiled coil</keyword>
<accession>F4R6J5</accession>
<evidence type="ECO:0000313" key="3">
    <source>
        <dbReference type="Proteomes" id="UP000001072"/>
    </source>
</evidence>